<feature type="transmembrane region" description="Helical" evidence="2">
    <location>
        <begin position="155"/>
        <end position="175"/>
    </location>
</feature>
<evidence type="ECO:0000313" key="4">
    <source>
        <dbReference type="WBParaSite" id="PSAMB.scaffold8936size5575.g31939.t1"/>
    </source>
</evidence>
<name>A0A914XKX4_9BILA</name>
<reference evidence="4" key="1">
    <citation type="submission" date="2022-11" db="UniProtKB">
        <authorList>
            <consortium name="WormBaseParasite"/>
        </authorList>
    </citation>
    <scope>IDENTIFICATION</scope>
</reference>
<protein>
    <submittedName>
        <fullName evidence="4">Uncharacterized protein</fullName>
    </submittedName>
</protein>
<dbReference type="AlphaFoldDB" id="A0A914XKX4"/>
<keyword evidence="2" id="KW-1133">Transmembrane helix</keyword>
<feature type="transmembrane region" description="Helical" evidence="2">
    <location>
        <begin position="622"/>
        <end position="644"/>
    </location>
</feature>
<dbReference type="WBParaSite" id="PSAMB.scaffold8936size5575.g31939.t1">
    <property type="protein sequence ID" value="PSAMB.scaffold8936size5575.g31939.t1"/>
    <property type="gene ID" value="PSAMB.scaffold8936size5575.g31939"/>
</dbReference>
<dbReference type="Proteomes" id="UP000887566">
    <property type="component" value="Unplaced"/>
</dbReference>
<evidence type="ECO:0000256" key="1">
    <source>
        <dbReference type="SAM" id="MobiDB-lite"/>
    </source>
</evidence>
<accession>A0A914XKX4</accession>
<evidence type="ECO:0000256" key="2">
    <source>
        <dbReference type="SAM" id="Phobius"/>
    </source>
</evidence>
<feature type="transmembrane region" description="Helical" evidence="2">
    <location>
        <begin position="181"/>
        <end position="206"/>
    </location>
</feature>
<evidence type="ECO:0000313" key="3">
    <source>
        <dbReference type="Proteomes" id="UP000887566"/>
    </source>
</evidence>
<feature type="transmembrane region" description="Helical" evidence="2">
    <location>
        <begin position="581"/>
        <end position="602"/>
    </location>
</feature>
<keyword evidence="3" id="KW-1185">Reference proteome</keyword>
<organism evidence="3 4">
    <name type="scientific">Plectus sambesii</name>
    <dbReference type="NCBI Taxonomy" id="2011161"/>
    <lineage>
        <taxon>Eukaryota</taxon>
        <taxon>Metazoa</taxon>
        <taxon>Ecdysozoa</taxon>
        <taxon>Nematoda</taxon>
        <taxon>Chromadorea</taxon>
        <taxon>Plectida</taxon>
        <taxon>Plectina</taxon>
        <taxon>Plectoidea</taxon>
        <taxon>Plectidae</taxon>
        <taxon>Plectus</taxon>
    </lineage>
</organism>
<dbReference type="PANTHER" id="PTHR36851:SF1">
    <property type="entry name" value="GLYCO_TRANS_2-LIKE DOMAIN-CONTAINING PROTEIN"/>
    <property type="match status" value="1"/>
</dbReference>
<proteinExistence type="predicted"/>
<keyword evidence="2" id="KW-0472">Membrane</keyword>
<feature type="region of interest" description="Disordered" evidence="1">
    <location>
        <begin position="1"/>
        <end position="25"/>
    </location>
</feature>
<keyword evidence="2" id="KW-0812">Transmembrane</keyword>
<feature type="transmembrane region" description="Helical" evidence="2">
    <location>
        <begin position="535"/>
        <end position="560"/>
    </location>
</feature>
<feature type="transmembrane region" description="Helical" evidence="2">
    <location>
        <begin position="407"/>
        <end position="429"/>
    </location>
</feature>
<dbReference type="PANTHER" id="PTHR36851">
    <property type="entry name" value="UNNAMED PRODUCT"/>
    <property type="match status" value="1"/>
</dbReference>
<sequence>MTQGNGAVSLGVSNGPPSKSPNTDIELQNVALKLAKAQDELKTTTLTIGGDKDDVSDKVSMGNASDTATIEVSEITARAERDELPKFFTGGGDDDSINIRRTPEKPKLSRANAVSDMIGILRPPSPTGSTVSVMTTTLDVEPNGQLKKANRFLRWNLLFTVIIFVALSMPIWIALIPKVKLVAFEIVVLLVALLQIIWGIASINAIRMLIRLRREHSRGNKVAAMESGDRKDSKGSHFTFKRNRLVKHLVGICMYKEPLEVLQHTVDSLARQAEATEKISVVIGFEEGTPDKDMKTAQLHEMYDDKFERFMVAIHPRGVPGEIPGKCSNFNYCSRTAIKALKKDFTFGLSTMKSELVVTTGDCDSVFPLRYFDLLETDYLYLSEYERHRTVWQSPLFYCMNLDKSPFFVRVVGLMRAFFMMGFLIPWNINTMSIFSMSMKLYEDGKYTHPGYQMDDIIALIRWMLAVRTECTIRCLPVATISGPTSGANYWNELQEWARQIRRWTIGAAEVFHYFAIKSTRLPPLVAISWAIKFITYYGLLLCVAPIFGIIAPPIVEALLNATEEGGATGLLIKEAHVFNYIMLGMLLLQYFWFAIVFLINRLAEPVFPDGLKDETGYIRSFFHYIMALPTIVGYCLVELYAFLEVSVRGKSVCQHVPSKKDGLSNVPSMASIRPSGSNVNIPSMQRSVSQVNVANVNNPSK</sequence>